<name>A0ABQ1B830_9EURO</name>
<sequence>MLNTTGNRILWANQTGTFGPAVASGVEVTLSDGTIETITANKEVILSAGPLISPAILERSGVGNPELLAQHSILLVVNLTAVGENLQDQTNTEFIYTINVSCTGQGTYLGDPTAYDIFGSNTSNVANDVKNSLANYAAKDSAVSNSTMSAANVLSLFKIQYHIIFENPTPIAEVLVTPKGTDFYTEYWGLLPFVRGNVHIASTDPLQQPTINPNYMIWDEICSSRSAQANSSASFSTLLP</sequence>
<dbReference type="InterPro" id="IPR012132">
    <property type="entry name" value="GMC_OxRdtase"/>
</dbReference>
<evidence type="ECO:0000256" key="1">
    <source>
        <dbReference type="ARBA" id="ARBA00001974"/>
    </source>
</evidence>
<feature type="domain" description="Glucose-methanol-choline oxidoreductase N-terminal" evidence="6">
    <location>
        <begin position="49"/>
        <end position="63"/>
    </location>
</feature>
<keyword evidence="5" id="KW-0560">Oxidoreductase</keyword>
<evidence type="ECO:0000256" key="4">
    <source>
        <dbReference type="ARBA" id="ARBA00022827"/>
    </source>
</evidence>
<organism evidence="7 8">
    <name type="scientific">Aspergillus udagawae</name>
    <dbReference type="NCBI Taxonomy" id="91492"/>
    <lineage>
        <taxon>Eukaryota</taxon>
        <taxon>Fungi</taxon>
        <taxon>Dikarya</taxon>
        <taxon>Ascomycota</taxon>
        <taxon>Pezizomycotina</taxon>
        <taxon>Eurotiomycetes</taxon>
        <taxon>Eurotiomycetidae</taxon>
        <taxon>Eurotiales</taxon>
        <taxon>Aspergillaceae</taxon>
        <taxon>Aspergillus</taxon>
        <taxon>Aspergillus subgen. Fumigati</taxon>
    </lineage>
</organism>
<evidence type="ECO:0000259" key="6">
    <source>
        <dbReference type="PROSITE" id="PS00624"/>
    </source>
</evidence>
<evidence type="ECO:0000256" key="2">
    <source>
        <dbReference type="ARBA" id="ARBA00010790"/>
    </source>
</evidence>
<dbReference type="SUPFAM" id="SSF54373">
    <property type="entry name" value="FAD-linked reductases, C-terminal domain"/>
    <property type="match status" value="1"/>
</dbReference>
<dbReference type="PANTHER" id="PTHR11552:SF201">
    <property type="entry name" value="GLUCOSE-METHANOL-CHOLINE OXIDOREDUCTASE N-TERMINAL DOMAIN-CONTAINING PROTEIN"/>
    <property type="match status" value="1"/>
</dbReference>
<evidence type="ECO:0000313" key="7">
    <source>
        <dbReference type="EMBL" id="GFF95205.1"/>
    </source>
</evidence>
<dbReference type="Gene3D" id="3.30.560.10">
    <property type="entry name" value="Glucose Oxidase, domain 3"/>
    <property type="match status" value="1"/>
</dbReference>
<comment type="cofactor">
    <cofactor evidence="1">
        <name>FAD</name>
        <dbReference type="ChEBI" id="CHEBI:57692"/>
    </cofactor>
</comment>
<keyword evidence="3" id="KW-0285">Flavoprotein</keyword>
<dbReference type="Gene3D" id="3.50.50.60">
    <property type="entry name" value="FAD/NAD(P)-binding domain"/>
    <property type="match status" value="1"/>
</dbReference>
<dbReference type="Proteomes" id="UP000465266">
    <property type="component" value="Unassembled WGS sequence"/>
</dbReference>
<evidence type="ECO:0000256" key="5">
    <source>
        <dbReference type="ARBA" id="ARBA00023002"/>
    </source>
</evidence>
<proteinExistence type="inferred from homology"/>
<dbReference type="InterPro" id="IPR000172">
    <property type="entry name" value="GMC_OxRdtase_N"/>
</dbReference>
<accession>A0ABQ1B830</accession>
<protein>
    <submittedName>
        <fullName evidence="7">FAD-dependent glucose dehydrogenase</fullName>
    </submittedName>
</protein>
<gene>
    <name evidence="7" type="ORF">IFM53868_07903</name>
</gene>
<dbReference type="InterPro" id="IPR036188">
    <property type="entry name" value="FAD/NAD-bd_sf"/>
</dbReference>
<reference evidence="7 8" key="1">
    <citation type="submission" date="2020-01" db="EMBL/GenBank/DDBJ databases">
        <title>Draft genome sequence of Aspergillus udagawae IFM 53868.</title>
        <authorList>
            <person name="Takahashi H."/>
            <person name="Yaguchi T."/>
        </authorList>
    </citation>
    <scope>NUCLEOTIDE SEQUENCE [LARGE SCALE GENOMIC DNA]</scope>
    <source>
        <strain evidence="7 8">IFM 53868</strain>
    </source>
</reference>
<keyword evidence="8" id="KW-1185">Reference proteome</keyword>
<dbReference type="SUPFAM" id="SSF51905">
    <property type="entry name" value="FAD/NAD(P)-binding domain"/>
    <property type="match status" value="1"/>
</dbReference>
<dbReference type="Pfam" id="PF00732">
    <property type="entry name" value="GMC_oxred_N"/>
    <property type="match status" value="1"/>
</dbReference>
<dbReference type="EMBL" id="BLKG01000109">
    <property type="protein sequence ID" value="GFF95205.1"/>
    <property type="molecule type" value="Genomic_DNA"/>
</dbReference>
<comment type="caution">
    <text evidence="7">The sequence shown here is derived from an EMBL/GenBank/DDBJ whole genome shotgun (WGS) entry which is preliminary data.</text>
</comment>
<dbReference type="PROSITE" id="PS00624">
    <property type="entry name" value="GMC_OXRED_2"/>
    <property type="match status" value="1"/>
</dbReference>
<evidence type="ECO:0000256" key="3">
    <source>
        <dbReference type="ARBA" id="ARBA00022630"/>
    </source>
</evidence>
<evidence type="ECO:0000313" key="8">
    <source>
        <dbReference type="Proteomes" id="UP000465266"/>
    </source>
</evidence>
<keyword evidence="4" id="KW-0274">FAD</keyword>
<comment type="similarity">
    <text evidence="2">Belongs to the GMC oxidoreductase family.</text>
</comment>
<dbReference type="PANTHER" id="PTHR11552">
    <property type="entry name" value="GLUCOSE-METHANOL-CHOLINE GMC OXIDOREDUCTASE"/>
    <property type="match status" value="1"/>
</dbReference>